<accession>A0AAD6KPH1</accession>
<dbReference type="SUPFAM" id="SSF49723">
    <property type="entry name" value="Lipase/lipooxygenase domain (PLAT/LH2 domain)"/>
    <property type="match status" value="1"/>
</dbReference>
<organism evidence="3 4">
    <name type="scientific">Salix udensis</name>
    <dbReference type="NCBI Taxonomy" id="889485"/>
    <lineage>
        <taxon>Eukaryota</taxon>
        <taxon>Viridiplantae</taxon>
        <taxon>Streptophyta</taxon>
        <taxon>Embryophyta</taxon>
        <taxon>Tracheophyta</taxon>
        <taxon>Spermatophyta</taxon>
        <taxon>Magnoliopsida</taxon>
        <taxon>eudicotyledons</taxon>
        <taxon>Gunneridae</taxon>
        <taxon>Pentapetalae</taxon>
        <taxon>rosids</taxon>
        <taxon>fabids</taxon>
        <taxon>Malpighiales</taxon>
        <taxon>Salicaceae</taxon>
        <taxon>Saliceae</taxon>
        <taxon>Salix</taxon>
    </lineage>
</organism>
<dbReference type="GO" id="GO:0034440">
    <property type="term" value="P:lipid oxidation"/>
    <property type="evidence" value="ECO:0007669"/>
    <property type="project" value="InterPro"/>
</dbReference>
<dbReference type="Proteomes" id="UP001162972">
    <property type="component" value="Chromosome 1"/>
</dbReference>
<evidence type="ECO:0000313" key="4">
    <source>
        <dbReference type="Proteomes" id="UP001162972"/>
    </source>
</evidence>
<gene>
    <name evidence="3" type="ORF">OIU84_022682</name>
</gene>
<comment type="caution">
    <text evidence="1">Lacks conserved residue(s) required for the propagation of feature annotation.</text>
</comment>
<evidence type="ECO:0000313" key="3">
    <source>
        <dbReference type="EMBL" id="KAJ6427126.1"/>
    </source>
</evidence>
<keyword evidence="4" id="KW-1185">Reference proteome</keyword>
<dbReference type="SMART" id="SM00308">
    <property type="entry name" value="LH2"/>
    <property type="match status" value="1"/>
</dbReference>
<reference evidence="3 4" key="1">
    <citation type="journal article" date="2023" name="Int. J. Mol. Sci.">
        <title>De Novo Assembly and Annotation of 11 Diverse Shrub Willow (Salix) Genomes Reveals Novel Gene Organization in Sex-Linked Regions.</title>
        <authorList>
            <person name="Hyden B."/>
            <person name="Feng K."/>
            <person name="Yates T.B."/>
            <person name="Jawdy S."/>
            <person name="Cereghino C."/>
            <person name="Smart L.B."/>
            <person name="Muchero W."/>
        </authorList>
    </citation>
    <scope>NUCLEOTIDE SEQUENCE [LARGE SCALE GENOMIC DNA]</scope>
    <source>
        <tissue evidence="3">Shoot tip</tissue>
    </source>
</reference>
<proteinExistence type="predicted"/>
<dbReference type="InterPro" id="IPR042057">
    <property type="entry name" value="Lipoxy_PLAT/LH2"/>
</dbReference>
<dbReference type="GO" id="GO:0016702">
    <property type="term" value="F:oxidoreductase activity, acting on single donors with incorporation of molecular oxygen, incorporation of two atoms of oxygen"/>
    <property type="evidence" value="ECO:0007669"/>
    <property type="project" value="InterPro"/>
</dbReference>
<dbReference type="PANTHER" id="PTHR11771">
    <property type="entry name" value="LIPOXYGENASE"/>
    <property type="match status" value="1"/>
</dbReference>
<comment type="caution">
    <text evidence="3">The sequence shown here is derived from an EMBL/GenBank/DDBJ whole genome shotgun (WGS) entry which is preliminary data.</text>
</comment>
<dbReference type="InterPro" id="IPR000907">
    <property type="entry name" value="LipOase"/>
</dbReference>
<dbReference type="InterPro" id="IPR036392">
    <property type="entry name" value="PLAT/LH2_dom_sf"/>
</dbReference>
<protein>
    <recommendedName>
        <fullName evidence="2">PLAT domain-containing protein</fullName>
    </recommendedName>
</protein>
<dbReference type="EMBL" id="JAPFFJ010000005">
    <property type="protein sequence ID" value="KAJ6427126.1"/>
    <property type="molecule type" value="Genomic_DNA"/>
</dbReference>
<dbReference type="Pfam" id="PF01477">
    <property type="entry name" value="PLAT"/>
    <property type="match status" value="1"/>
</dbReference>
<name>A0AAD6KPH1_9ROSI</name>
<dbReference type="CDD" id="cd01751">
    <property type="entry name" value="PLAT_LH2"/>
    <property type="match status" value="1"/>
</dbReference>
<sequence>MIASIAILIHQKKNKKSRPTYSPPSHLLLSNHNSTFLVLDTHFLSSTQKHTAFEEKKEERNEMALATEIIGGRLIDGSSLVSTSKMLMSQRIGMVRRNQFLGSPVWVPPQQIRRQEQLKRAVRAPVAAISEDIIKANSKTAAAEKAVNFKVRAVVTVRNKHKEDLKETIVKQMDAFTDKIGRNVVLELISGDVDPKSKEPKRSKPAALRDWSKKSNLKAERVHYTAEFTVDSNFGVPGAITVSNKHQQEFFLESITIEGFACGPVHFPCNSWIQSKKDHPGKRIIFSNKLGFDFLANDEALEEQFRAC</sequence>
<dbReference type="InterPro" id="IPR001024">
    <property type="entry name" value="PLAT/LH2_dom"/>
</dbReference>
<dbReference type="GO" id="GO:0046872">
    <property type="term" value="F:metal ion binding"/>
    <property type="evidence" value="ECO:0007669"/>
    <property type="project" value="InterPro"/>
</dbReference>
<dbReference type="Gene3D" id="2.60.60.20">
    <property type="entry name" value="PLAT/LH2 domain"/>
    <property type="match status" value="1"/>
</dbReference>
<evidence type="ECO:0000259" key="2">
    <source>
        <dbReference type="PROSITE" id="PS50095"/>
    </source>
</evidence>
<feature type="domain" description="PLAT" evidence="2">
    <location>
        <begin position="164"/>
        <end position="287"/>
    </location>
</feature>
<evidence type="ECO:0000256" key="1">
    <source>
        <dbReference type="PROSITE-ProRule" id="PRU00152"/>
    </source>
</evidence>
<dbReference type="PROSITE" id="PS50095">
    <property type="entry name" value="PLAT"/>
    <property type="match status" value="1"/>
</dbReference>
<dbReference type="AlphaFoldDB" id="A0AAD6KPH1"/>